<feature type="transmembrane region" description="Helical" evidence="1">
    <location>
        <begin position="73"/>
        <end position="95"/>
    </location>
</feature>
<keyword evidence="1" id="KW-0812">Transmembrane</keyword>
<sequence>MSSQAKAVTPKPWGRISAGTLGGLLLALAVGVSCSVFWPSDPFDRMFMGALLFPGVWVTAMCTAFTAHTGKQAWLWVGVPTLLFTALATTGLFLFKQAV</sequence>
<evidence type="ECO:0000313" key="3">
    <source>
        <dbReference type="Proteomes" id="UP000664417"/>
    </source>
</evidence>
<gene>
    <name evidence="2" type="ORF">J3U88_03455</name>
</gene>
<keyword evidence="3" id="KW-1185">Reference proteome</keyword>
<evidence type="ECO:0000313" key="2">
    <source>
        <dbReference type="EMBL" id="MBO1317503.1"/>
    </source>
</evidence>
<dbReference type="RefSeq" id="WP_207856741.1">
    <property type="nucleotide sequence ID" value="NZ_JAFREP010000002.1"/>
</dbReference>
<accession>A0A8J7U2Q1</accession>
<dbReference type="PROSITE" id="PS51257">
    <property type="entry name" value="PROKAR_LIPOPROTEIN"/>
    <property type="match status" value="1"/>
</dbReference>
<feature type="transmembrane region" description="Helical" evidence="1">
    <location>
        <begin position="16"/>
        <end position="38"/>
    </location>
</feature>
<name>A0A8J7U2Q1_9BACT</name>
<comment type="caution">
    <text evidence="2">The sequence shown here is derived from an EMBL/GenBank/DDBJ whole genome shotgun (WGS) entry which is preliminary data.</text>
</comment>
<proteinExistence type="predicted"/>
<protein>
    <submittedName>
        <fullName evidence="2">Uncharacterized protein</fullName>
    </submittedName>
</protein>
<reference evidence="2" key="1">
    <citation type="submission" date="2021-03" db="EMBL/GenBank/DDBJ databases">
        <authorList>
            <person name="Wang G."/>
        </authorList>
    </citation>
    <scope>NUCLEOTIDE SEQUENCE</scope>
    <source>
        <strain evidence="2">KCTC 12899</strain>
    </source>
</reference>
<organism evidence="2 3">
    <name type="scientific">Acanthopleuribacter pedis</name>
    <dbReference type="NCBI Taxonomy" id="442870"/>
    <lineage>
        <taxon>Bacteria</taxon>
        <taxon>Pseudomonadati</taxon>
        <taxon>Acidobacteriota</taxon>
        <taxon>Holophagae</taxon>
        <taxon>Acanthopleuribacterales</taxon>
        <taxon>Acanthopleuribacteraceae</taxon>
        <taxon>Acanthopleuribacter</taxon>
    </lineage>
</organism>
<feature type="transmembrane region" description="Helical" evidence="1">
    <location>
        <begin position="50"/>
        <end position="67"/>
    </location>
</feature>
<keyword evidence="1" id="KW-1133">Transmembrane helix</keyword>
<keyword evidence="1" id="KW-0472">Membrane</keyword>
<dbReference type="EMBL" id="JAFREP010000002">
    <property type="protein sequence ID" value="MBO1317503.1"/>
    <property type="molecule type" value="Genomic_DNA"/>
</dbReference>
<evidence type="ECO:0000256" key="1">
    <source>
        <dbReference type="SAM" id="Phobius"/>
    </source>
</evidence>
<dbReference type="Proteomes" id="UP000664417">
    <property type="component" value="Unassembled WGS sequence"/>
</dbReference>
<dbReference type="AlphaFoldDB" id="A0A8J7U2Q1"/>